<protein>
    <recommendedName>
        <fullName evidence="5">NAD-dependent epimerase/dehydratase domain-containing protein</fullName>
    </recommendedName>
</protein>
<accession>A0A9P7RSU5</accession>
<dbReference type="PANTHER" id="PTHR14097:SF7">
    <property type="entry name" value="OXIDOREDUCTASE HTATIP2"/>
    <property type="match status" value="1"/>
</dbReference>
<dbReference type="AlphaFoldDB" id="A0A9P7RSU5"/>
<dbReference type="EMBL" id="CM032188">
    <property type="protein sequence ID" value="KAG7088837.1"/>
    <property type="molecule type" value="Genomic_DNA"/>
</dbReference>
<gene>
    <name evidence="6" type="ORF">E1B28_012792</name>
</gene>
<sequence>MLTPFALQFGRPPCTMSASKTALIIGATGQTGGYLLKELLASPHFKRVHEYGRGVTQLETLSEGKEKLEQKIIDFEKLEEDGALKGGKWDVVFITLGTTRAKAGSAEAFEKIDREYVIRAAREAKSNDPSHPQRLVYCSTNGANSQSSFLYPRSKGLTEEGLAALGYSDTIIFRPGFLVGTARPELRIGEYLATKVTGVLSYFSSKVEIKVATLGKAMSVAGYLGTESLPPQAGATKSGKEGAQFTLIGNVGALELAKNV</sequence>
<evidence type="ECO:0000256" key="2">
    <source>
        <dbReference type="ARBA" id="ARBA00006617"/>
    </source>
</evidence>
<organism evidence="6 7">
    <name type="scientific">Marasmius oreades</name>
    <name type="common">fairy-ring Marasmius</name>
    <dbReference type="NCBI Taxonomy" id="181124"/>
    <lineage>
        <taxon>Eukaryota</taxon>
        <taxon>Fungi</taxon>
        <taxon>Dikarya</taxon>
        <taxon>Basidiomycota</taxon>
        <taxon>Agaricomycotina</taxon>
        <taxon>Agaricomycetes</taxon>
        <taxon>Agaricomycetidae</taxon>
        <taxon>Agaricales</taxon>
        <taxon>Marasmiineae</taxon>
        <taxon>Marasmiaceae</taxon>
        <taxon>Marasmius</taxon>
    </lineage>
</organism>
<evidence type="ECO:0000256" key="1">
    <source>
        <dbReference type="ARBA" id="ARBA00004450"/>
    </source>
</evidence>
<dbReference type="GO" id="GO:0051170">
    <property type="term" value="P:import into nucleus"/>
    <property type="evidence" value="ECO:0007669"/>
    <property type="project" value="TreeGrafter"/>
</dbReference>
<feature type="domain" description="NAD-dependent epimerase/dehydratase" evidence="5">
    <location>
        <begin position="22"/>
        <end position="142"/>
    </location>
</feature>
<evidence type="ECO:0000313" key="6">
    <source>
        <dbReference type="EMBL" id="KAG7088837.1"/>
    </source>
</evidence>
<keyword evidence="4" id="KW-0472">Membrane</keyword>
<reference evidence="6" key="1">
    <citation type="journal article" date="2021" name="Genome Biol. Evol.">
        <title>The assembled and annotated genome of the fairy-ring fungus Marasmius oreades.</title>
        <authorList>
            <person name="Hiltunen M."/>
            <person name="Ament-Velasquez S.L."/>
            <person name="Johannesson H."/>
        </authorList>
    </citation>
    <scope>NUCLEOTIDE SEQUENCE</scope>
    <source>
        <strain evidence="6">03SP1</strain>
    </source>
</reference>
<dbReference type="KEGG" id="more:E1B28_012792"/>
<proteinExistence type="inferred from homology"/>
<dbReference type="GeneID" id="66081867"/>
<dbReference type="OrthoDB" id="430436at2759"/>
<comment type="subcellular location">
    <subcellularLocation>
        <location evidence="1">Mitochondrion outer membrane</location>
        <topology evidence="1">Peripheral membrane protein</topology>
    </subcellularLocation>
</comment>
<evidence type="ECO:0000259" key="5">
    <source>
        <dbReference type="Pfam" id="PF01370"/>
    </source>
</evidence>
<dbReference type="SUPFAM" id="SSF51735">
    <property type="entry name" value="NAD(P)-binding Rossmann-fold domains"/>
    <property type="match status" value="1"/>
</dbReference>
<name>A0A9P7RSU5_9AGAR</name>
<dbReference type="GO" id="GO:0005741">
    <property type="term" value="C:mitochondrial outer membrane"/>
    <property type="evidence" value="ECO:0007669"/>
    <property type="project" value="UniProtKB-SubCell"/>
</dbReference>
<dbReference type="Gene3D" id="3.40.50.720">
    <property type="entry name" value="NAD(P)-binding Rossmann-like Domain"/>
    <property type="match status" value="1"/>
</dbReference>
<comment type="similarity">
    <text evidence="2">Belongs to the FMP52 family.</text>
</comment>
<comment type="caution">
    <text evidence="6">The sequence shown here is derived from an EMBL/GenBank/DDBJ whole genome shotgun (WGS) entry which is preliminary data.</text>
</comment>
<evidence type="ECO:0000256" key="4">
    <source>
        <dbReference type="ARBA" id="ARBA00023136"/>
    </source>
</evidence>
<dbReference type="Pfam" id="PF01370">
    <property type="entry name" value="Epimerase"/>
    <property type="match status" value="1"/>
</dbReference>
<dbReference type="Proteomes" id="UP001049176">
    <property type="component" value="Chromosome 8"/>
</dbReference>
<dbReference type="RefSeq" id="XP_043005308.1">
    <property type="nucleotide sequence ID" value="XM_043157938.1"/>
</dbReference>
<evidence type="ECO:0000256" key="3">
    <source>
        <dbReference type="ARBA" id="ARBA00023128"/>
    </source>
</evidence>
<dbReference type="InterPro" id="IPR001509">
    <property type="entry name" value="Epimerase_deHydtase"/>
</dbReference>
<keyword evidence="7" id="KW-1185">Reference proteome</keyword>
<dbReference type="PANTHER" id="PTHR14097">
    <property type="entry name" value="OXIDOREDUCTASE HTATIP2"/>
    <property type="match status" value="1"/>
</dbReference>
<evidence type="ECO:0000313" key="7">
    <source>
        <dbReference type="Proteomes" id="UP001049176"/>
    </source>
</evidence>
<dbReference type="InterPro" id="IPR036291">
    <property type="entry name" value="NAD(P)-bd_dom_sf"/>
</dbReference>
<keyword evidence="3" id="KW-0496">Mitochondrion</keyword>